<comment type="caution">
    <text evidence="1">The sequence shown here is derived from an EMBL/GenBank/DDBJ whole genome shotgun (WGS) entry which is preliminary data.</text>
</comment>
<proteinExistence type="predicted"/>
<evidence type="ECO:0000313" key="2">
    <source>
        <dbReference type="Proteomes" id="UP000295696"/>
    </source>
</evidence>
<protein>
    <submittedName>
        <fullName evidence="1">Sulfotransferase family protein</fullName>
    </submittedName>
</protein>
<reference evidence="1 2" key="1">
    <citation type="submission" date="2019-03" db="EMBL/GenBank/DDBJ databases">
        <title>Genomic Encyclopedia of Type Strains, Phase IV (KMG-IV): sequencing the most valuable type-strain genomes for metagenomic binning, comparative biology and taxonomic classification.</title>
        <authorList>
            <person name="Goeker M."/>
        </authorList>
    </citation>
    <scope>NUCLEOTIDE SEQUENCE [LARGE SCALE GENOMIC DNA]</scope>
    <source>
        <strain evidence="1 2">DSM 104836</strain>
    </source>
</reference>
<keyword evidence="1" id="KW-0808">Transferase</keyword>
<evidence type="ECO:0000313" key="1">
    <source>
        <dbReference type="EMBL" id="TCS65626.1"/>
    </source>
</evidence>
<dbReference type="Proteomes" id="UP000295696">
    <property type="component" value="Unassembled WGS sequence"/>
</dbReference>
<organism evidence="1 2">
    <name type="scientific">Primorskyibacter sedentarius</name>
    <dbReference type="NCBI Taxonomy" id="745311"/>
    <lineage>
        <taxon>Bacteria</taxon>
        <taxon>Pseudomonadati</taxon>
        <taxon>Pseudomonadota</taxon>
        <taxon>Alphaproteobacteria</taxon>
        <taxon>Rhodobacterales</taxon>
        <taxon>Roseobacteraceae</taxon>
        <taxon>Primorskyibacter</taxon>
    </lineage>
</organism>
<accession>A0A4R3JJZ3</accession>
<keyword evidence="2" id="KW-1185">Reference proteome</keyword>
<dbReference type="EMBL" id="SLZU01000003">
    <property type="protein sequence ID" value="TCS65626.1"/>
    <property type="molecule type" value="Genomic_DNA"/>
</dbReference>
<dbReference type="GO" id="GO:0016740">
    <property type="term" value="F:transferase activity"/>
    <property type="evidence" value="ECO:0007669"/>
    <property type="project" value="UniProtKB-KW"/>
</dbReference>
<dbReference type="RefSeq" id="WP_132243066.1">
    <property type="nucleotide sequence ID" value="NZ_SLZU01000003.1"/>
</dbReference>
<gene>
    <name evidence="1" type="ORF">EDD52_10341</name>
</gene>
<name>A0A4R3JJZ3_9RHOB</name>
<sequence length="286" mass="33252">MLTRLGAAPLGRKKRQLTASQLGERPLIFTRHPIVVSFSPKSACTHVVTWYFLHERLLPAANYFHSWPHRYRTKVYYQSAMYQRRRDTLMEQGPKNWTLIKVTRDPMKRLVATFRHAVRTRFADEFAMGKGINILKDGLTLREFGELYKDVDLRRTAKKADIHVCSQIQPIWNLNFGRIITLNMDEVPLNDSMNDIERSLGLNVTDFSAHAKFSQIRDNHYVNNDQDLGSVDSLEDVRFYRDEVVKRFPKTALQNLPFTSELAKKLYPDDFAPVRTSDTKGELFQG</sequence>
<dbReference type="OrthoDB" id="7802881at2"/>
<dbReference type="AlphaFoldDB" id="A0A4R3JJZ3"/>